<sequence length="146" mass="15070">MDIAVVYAVVEASVDADTPKLGKETVTAMVVIDAKADDAVADAAPVDNDEETETERGDAAEENDGEANKEEAVDTAVSAGTEVVMLVAARDGAAADDGVPNEKPIDKVDDEEAVIETGSDEKVPADEAAVKELCGKDPLVPKEGDE</sequence>
<evidence type="ECO:0000256" key="1">
    <source>
        <dbReference type="SAM" id="MobiDB-lite"/>
    </source>
</evidence>
<reference evidence="2 3" key="1">
    <citation type="submission" date="2022-12" db="EMBL/GenBank/DDBJ databases">
        <title>Chromosome-scale assembly of the Ensete ventricosum genome.</title>
        <authorList>
            <person name="Dussert Y."/>
            <person name="Stocks J."/>
            <person name="Wendawek A."/>
            <person name="Woldeyes F."/>
            <person name="Nichols R.A."/>
            <person name="Borrell J.S."/>
        </authorList>
    </citation>
    <scope>NUCLEOTIDE SEQUENCE [LARGE SCALE GENOMIC DNA]</scope>
    <source>
        <strain evidence="3">cv. Maze</strain>
        <tissue evidence="2">Seeds</tissue>
    </source>
</reference>
<gene>
    <name evidence="2" type="ORF">OPV22_021644</name>
</gene>
<evidence type="ECO:0000313" key="3">
    <source>
        <dbReference type="Proteomes" id="UP001222027"/>
    </source>
</evidence>
<accession>A0AAV8QNZ9</accession>
<comment type="caution">
    <text evidence="2">The sequence shown here is derived from an EMBL/GenBank/DDBJ whole genome shotgun (WGS) entry which is preliminary data.</text>
</comment>
<dbReference type="EMBL" id="JAQQAF010000006">
    <property type="protein sequence ID" value="KAJ8477917.1"/>
    <property type="molecule type" value="Genomic_DNA"/>
</dbReference>
<feature type="region of interest" description="Disordered" evidence="1">
    <location>
        <begin position="40"/>
        <end position="70"/>
    </location>
</feature>
<feature type="region of interest" description="Disordered" evidence="1">
    <location>
        <begin position="126"/>
        <end position="146"/>
    </location>
</feature>
<organism evidence="2 3">
    <name type="scientific">Ensete ventricosum</name>
    <name type="common">Abyssinian banana</name>
    <name type="synonym">Musa ensete</name>
    <dbReference type="NCBI Taxonomy" id="4639"/>
    <lineage>
        <taxon>Eukaryota</taxon>
        <taxon>Viridiplantae</taxon>
        <taxon>Streptophyta</taxon>
        <taxon>Embryophyta</taxon>
        <taxon>Tracheophyta</taxon>
        <taxon>Spermatophyta</taxon>
        <taxon>Magnoliopsida</taxon>
        <taxon>Liliopsida</taxon>
        <taxon>Zingiberales</taxon>
        <taxon>Musaceae</taxon>
        <taxon>Ensete</taxon>
    </lineage>
</organism>
<protein>
    <submittedName>
        <fullName evidence="2">Uncharacterized protein</fullName>
    </submittedName>
</protein>
<keyword evidence="3" id="KW-1185">Reference proteome</keyword>
<evidence type="ECO:0000313" key="2">
    <source>
        <dbReference type="EMBL" id="KAJ8477917.1"/>
    </source>
</evidence>
<proteinExistence type="predicted"/>
<dbReference type="Proteomes" id="UP001222027">
    <property type="component" value="Unassembled WGS sequence"/>
</dbReference>
<name>A0AAV8QNZ9_ENSVE</name>
<dbReference type="AlphaFoldDB" id="A0AAV8QNZ9"/>